<evidence type="ECO:0000313" key="4">
    <source>
        <dbReference type="Proteomes" id="UP001208570"/>
    </source>
</evidence>
<dbReference type="InterPro" id="IPR001878">
    <property type="entry name" value="Znf_CCHC"/>
</dbReference>
<name>A0AAD9JRL9_9ANNE</name>
<dbReference type="PROSITE" id="PS50158">
    <property type="entry name" value="ZF_CCHC"/>
    <property type="match status" value="1"/>
</dbReference>
<accession>A0AAD9JRL9</accession>
<dbReference type="Pfam" id="PF00098">
    <property type="entry name" value="zf-CCHC"/>
    <property type="match status" value="1"/>
</dbReference>
<keyword evidence="4" id="KW-1185">Reference proteome</keyword>
<protein>
    <recommendedName>
        <fullName evidence="2">CCHC-type domain-containing protein</fullName>
    </recommendedName>
</protein>
<organism evidence="3 4">
    <name type="scientific">Paralvinella palmiformis</name>
    <dbReference type="NCBI Taxonomy" id="53620"/>
    <lineage>
        <taxon>Eukaryota</taxon>
        <taxon>Metazoa</taxon>
        <taxon>Spiralia</taxon>
        <taxon>Lophotrochozoa</taxon>
        <taxon>Annelida</taxon>
        <taxon>Polychaeta</taxon>
        <taxon>Sedentaria</taxon>
        <taxon>Canalipalpata</taxon>
        <taxon>Terebellida</taxon>
        <taxon>Terebelliformia</taxon>
        <taxon>Alvinellidae</taxon>
        <taxon>Paralvinella</taxon>
    </lineage>
</organism>
<dbReference type="InterPro" id="IPR036875">
    <property type="entry name" value="Znf_CCHC_sf"/>
</dbReference>
<gene>
    <name evidence="3" type="ORF">LSH36_193g05011</name>
</gene>
<dbReference type="GO" id="GO:0003676">
    <property type="term" value="F:nucleic acid binding"/>
    <property type="evidence" value="ECO:0007669"/>
    <property type="project" value="InterPro"/>
</dbReference>
<comment type="caution">
    <text evidence="3">The sequence shown here is derived from an EMBL/GenBank/DDBJ whole genome shotgun (WGS) entry which is preliminary data.</text>
</comment>
<feature type="domain" description="CCHC-type" evidence="2">
    <location>
        <begin position="32"/>
        <end position="47"/>
    </location>
</feature>
<dbReference type="SMART" id="SM00343">
    <property type="entry name" value="ZnF_C2HC"/>
    <property type="match status" value="1"/>
</dbReference>
<sequence>MKYENGREVSGSSIIIEWAKGNPRRPLGYDECYKCHRVGHWARDCPDDRYYGFRRPSRGRRMKIEKVIKRSLYFEVYIHRYLYDCVWSMLSLAGEVALVHVNAVDLGQERDGGGAEVVADTDVVIHTHGQDREVHLMIMKSEGLLTLTQGREYIRYLARDHIVHQGRDLVQGR</sequence>
<keyword evidence="1" id="KW-0862">Zinc</keyword>
<proteinExistence type="predicted"/>
<evidence type="ECO:0000256" key="1">
    <source>
        <dbReference type="PROSITE-ProRule" id="PRU00047"/>
    </source>
</evidence>
<dbReference type="Gene3D" id="4.10.60.10">
    <property type="entry name" value="Zinc finger, CCHC-type"/>
    <property type="match status" value="1"/>
</dbReference>
<evidence type="ECO:0000259" key="2">
    <source>
        <dbReference type="PROSITE" id="PS50158"/>
    </source>
</evidence>
<dbReference type="EMBL" id="JAODUP010000193">
    <property type="protein sequence ID" value="KAK2157333.1"/>
    <property type="molecule type" value="Genomic_DNA"/>
</dbReference>
<reference evidence="3" key="1">
    <citation type="journal article" date="2023" name="Mol. Biol. Evol.">
        <title>Third-Generation Sequencing Reveals the Adaptive Role of the Epigenome in Three Deep-Sea Polychaetes.</title>
        <authorList>
            <person name="Perez M."/>
            <person name="Aroh O."/>
            <person name="Sun Y."/>
            <person name="Lan Y."/>
            <person name="Juniper S.K."/>
            <person name="Young C.R."/>
            <person name="Angers B."/>
            <person name="Qian P.Y."/>
        </authorList>
    </citation>
    <scope>NUCLEOTIDE SEQUENCE</scope>
    <source>
        <strain evidence="3">P08H-3</strain>
    </source>
</reference>
<dbReference type="Proteomes" id="UP001208570">
    <property type="component" value="Unassembled WGS sequence"/>
</dbReference>
<evidence type="ECO:0000313" key="3">
    <source>
        <dbReference type="EMBL" id="KAK2157333.1"/>
    </source>
</evidence>
<dbReference type="SUPFAM" id="SSF57756">
    <property type="entry name" value="Retrovirus zinc finger-like domains"/>
    <property type="match status" value="1"/>
</dbReference>
<dbReference type="AlphaFoldDB" id="A0AAD9JRL9"/>
<dbReference type="GO" id="GO:0008270">
    <property type="term" value="F:zinc ion binding"/>
    <property type="evidence" value="ECO:0007669"/>
    <property type="project" value="UniProtKB-KW"/>
</dbReference>
<keyword evidence="1" id="KW-0863">Zinc-finger</keyword>
<keyword evidence="1" id="KW-0479">Metal-binding</keyword>